<dbReference type="InterPro" id="IPR050643">
    <property type="entry name" value="Periplasmic_pilus_chap"/>
</dbReference>
<dbReference type="Pfam" id="PF00345">
    <property type="entry name" value="PapD_N"/>
    <property type="match status" value="1"/>
</dbReference>
<dbReference type="GO" id="GO:0071555">
    <property type="term" value="P:cell wall organization"/>
    <property type="evidence" value="ECO:0007669"/>
    <property type="project" value="InterPro"/>
</dbReference>
<organism evidence="8 9">
    <name type="scientific">Providencia sneebia DSM 19967</name>
    <dbReference type="NCBI Taxonomy" id="1141660"/>
    <lineage>
        <taxon>Bacteria</taxon>
        <taxon>Pseudomonadati</taxon>
        <taxon>Pseudomonadota</taxon>
        <taxon>Gammaproteobacteria</taxon>
        <taxon>Enterobacterales</taxon>
        <taxon>Morganellaceae</taxon>
        <taxon>Providencia</taxon>
    </lineage>
</organism>
<evidence type="ECO:0000313" key="8">
    <source>
        <dbReference type="EMBL" id="EKT60164.1"/>
    </source>
</evidence>
<dbReference type="AlphaFoldDB" id="K8WHZ2"/>
<reference evidence="8 9" key="1">
    <citation type="journal article" date="2012" name="BMC Genomics">
        <title>Comparative genomics of bacteria in the genus Providencia isolated from wild Drosophila melanogaster.</title>
        <authorList>
            <person name="Galac M.R."/>
            <person name="Lazzaro B.P."/>
        </authorList>
    </citation>
    <scope>NUCLEOTIDE SEQUENCE [LARGE SCALE GENOMIC DNA]</scope>
    <source>
        <strain evidence="8 9">DSM 19967</strain>
    </source>
</reference>
<dbReference type="RefSeq" id="WP_008914871.1">
    <property type="nucleotide sequence ID" value="NZ_CM001773.1"/>
</dbReference>
<accession>K8WHZ2</accession>
<gene>
    <name evidence="8" type="ORF">OO7_05034</name>
</gene>
<dbReference type="SUPFAM" id="SSF49354">
    <property type="entry name" value="PapD-like"/>
    <property type="match status" value="1"/>
</dbReference>
<dbReference type="SUPFAM" id="SSF49584">
    <property type="entry name" value="Periplasmic chaperone C-domain"/>
    <property type="match status" value="1"/>
</dbReference>
<keyword evidence="5" id="KW-0143">Chaperone</keyword>
<keyword evidence="4" id="KW-0574">Periplasm</keyword>
<evidence type="ECO:0000256" key="5">
    <source>
        <dbReference type="ARBA" id="ARBA00023186"/>
    </source>
</evidence>
<evidence type="ECO:0000259" key="6">
    <source>
        <dbReference type="Pfam" id="PF00345"/>
    </source>
</evidence>
<dbReference type="Gene3D" id="2.60.40.10">
    <property type="entry name" value="Immunoglobulins"/>
    <property type="match status" value="2"/>
</dbReference>
<dbReference type="Proteomes" id="UP000010290">
    <property type="component" value="Chromosome"/>
</dbReference>
<evidence type="ECO:0000256" key="3">
    <source>
        <dbReference type="ARBA" id="ARBA00022729"/>
    </source>
</evidence>
<dbReference type="PANTHER" id="PTHR30251:SF2">
    <property type="entry name" value="FIMBRIAL CHAPERONE YADV-RELATED"/>
    <property type="match status" value="1"/>
</dbReference>
<dbReference type="OrthoDB" id="6464870at2"/>
<dbReference type="PRINTS" id="PR00969">
    <property type="entry name" value="CHAPERONPILI"/>
</dbReference>
<dbReference type="Pfam" id="PF02753">
    <property type="entry name" value="PapD_C"/>
    <property type="match status" value="1"/>
</dbReference>
<dbReference type="InterPro" id="IPR036316">
    <property type="entry name" value="Pili_assmbl_chap_C_dom_sf"/>
</dbReference>
<keyword evidence="9" id="KW-1185">Reference proteome</keyword>
<dbReference type="InterPro" id="IPR013783">
    <property type="entry name" value="Ig-like_fold"/>
</dbReference>
<keyword evidence="3" id="KW-0732">Signal</keyword>
<comment type="caution">
    <text evidence="8">The sequence shown here is derived from an EMBL/GenBank/DDBJ whole genome shotgun (WGS) entry which is preliminary data.</text>
</comment>
<feature type="domain" description="Pili assembly chaperone C-terminal" evidence="7">
    <location>
        <begin position="175"/>
        <end position="235"/>
    </location>
</feature>
<evidence type="ECO:0000256" key="4">
    <source>
        <dbReference type="ARBA" id="ARBA00022764"/>
    </source>
</evidence>
<dbReference type="HOGENOM" id="CLU_070768_2_1_6"/>
<sequence length="242" mass="26292">MFFYRSLQAFLCVGYFTCASAIAGIYLDNSRIIFSSADTTQGQTIGISNSASSASPYLVKAQVLGDIQGTQTQTPFSVTPSLFRLEKGMKNQLRILKTGQTPLPKDRESVFYLRVIALPAGVDSDNPPKSEVGGAVIVSTGSVIKLFYRPQGLPISQQQAMSALQFSRQGSVLNVKNSSPYFITLSSLTVGEYKVPMSVQTQNTLIPPFGEMHYPNVNIGGNVTWRAINDYGGTEEFHGVVQ</sequence>
<comment type="similarity">
    <text evidence="2">Belongs to the periplasmic pilus chaperone family.</text>
</comment>
<evidence type="ECO:0000313" key="9">
    <source>
        <dbReference type="Proteomes" id="UP000010290"/>
    </source>
</evidence>
<dbReference type="InterPro" id="IPR008962">
    <property type="entry name" value="PapD-like_sf"/>
</dbReference>
<dbReference type="PANTHER" id="PTHR30251">
    <property type="entry name" value="PILUS ASSEMBLY CHAPERONE"/>
    <property type="match status" value="1"/>
</dbReference>
<evidence type="ECO:0000256" key="1">
    <source>
        <dbReference type="ARBA" id="ARBA00004418"/>
    </source>
</evidence>
<feature type="domain" description="Pili assembly chaperone N-terminal" evidence="6">
    <location>
        <begin position="24"/>
        <end position="153"/>
    </location>
</feature>
<proteinExistence type="inferred from homology"/>
<dbReference type="InterPro" id="IPR001829">
    <property type="entry name" value="Pili_assmbl_chaperone_bac"/>
</dbReference>
<evidence type="ECO:0000259" key="7">
    <source>
        <dbReference type="Pfam" id="PF02753"/>
    </source>
</evidence>
<dbReference type="InterPro" id="IPR016148">
    <property type="entry name" value="Pili_assmbl_chaperone_C"/>
</dbReference>
<dbReference type="EMBL" id="AKKN01000005">
    <property type="protein sequence ID" value="EKT60164.1"/>
    <property type="molecule type" value="Genomic_DNA"/>
</dbReference>
<dbReference type="InterPro" id="IPR016147">
    <property type="entry name" value="Pili_assmbl_chaperone_N"/>
</dbReference>
<name>K8WHZ2_9GAMM</name>
<protein>
    <submittedName>
        <fullName evidence="8">Putative fimbrial chaperone</fullName>
    </submittedName>
</protein>
<dbReference type="GO" id="GO:0030288">
    <property type="term" value="C:outer membrane-bounded periplasmic space"/>
    <property type="evidence" value="ECO:0007669"/>
    <property type="project" value="InterPro"/>
</dbReference>
<evidence type="ECO:0000256" key="2">
    <source>
        <dbReference type="ARBA" id="ARBA00007399"/>
    </source>
</evidence>
<comment type="subcellular location">
    <subcellularLocation>
        <location evidence="1">Periplasm</location>
    </subcellularLocation>
</comment>
<dbReference type="PATRIC" id="fig|1141660.3.peg.1020"/>